<feature type="compositionally biased region" description="Polar residues" evidence="1">
    <location>
        <begin position="40"/>
        <end position="52"/>
    </location>
</feature>
<evidence type="ECO:0000313" key="2">
    <source>
        <dbReference type="EMBL" id="RLN35017.1"/>
    </source>
</evidence>
<protein>
    <submittedName>
        <fullName evidence="2">Uncharacterized protein</fullName>
    </submittedName>
</protein>
<evidence type="ECO:0000256" key="1">
    <source>
        <dbReference type="SAM" id="MobiDB-lite"/>
    </source>
</evidence>
<dbReference type="PANTHER" id="PTHR33018">
    <property type="entry name" value="OS10G0338966 PROTEIN-RELATED"/>
    <property type="match status" value="1"/>
</dbReference>
<organism evidence="2 3">
    <name type="scientific">Panicum miliaceum</name>
    <name type="common">Proso millet</name>
    <name type="synonym">Broomcorn millet</name>
    <dbReference type="NCBI Taxonomy" id="4540"/>
    <lineage>
        <taxon>Eukaryota</taxon>
        <taxon>Viridiplantae</taxon>
        <taxon>Streptophyta</taxon>
        <taxon>Embryophyta</taxon>
        <taxon>Tracheophyta</taxon>
        <taxon>Spermatophyta</taxon>
        <taxon>Magnoliopsida</taxon>
        <taxon>Liliopsida</taxon>
        <taxon>Poales</taxon>
        <taxon>Poaceae</taxon>
        <taxon>PACMAD clade</taxon>
        <taxon>Panicoideae</taxon>
        <taxon>Panicodae</taxon>
        <taxon>Paniceae</taxon>
        <taxon>Panicinae</taxon>
        <taxon>Panicum</taxon>
        <taxon>Panicum sect. Panicum</taxon>
    </lineage>
</organism>
<dbReference type="AlphaFoldDB" id="A0A3L6TC01"/>
<gene>
    <name evidence="2" type="ORF">C2845_PM03G31020</name>
</gene>
<dbReference type="OrthoDB" id="1911146at2759"/>
<feature type="region of interest" description="Disordered" evidence="1">
    <location>
        <begin position="1"/>
        <end position="65"/>
    </location>
</feature>
<reference evidence="3" key="1">
    <citation type="journal article" date="2019" name="Nat. Commun.">
        <title>The genome of broomcorn millet.</title>
        <authorList>
            <person name="Zou C."/>
            <person name="Miki D."/>
            <person name="Li D."/>
            <person name="Tang Q."/>
            <person name="Xiao L."/>
            <person name="Rajput S."/>
            <person name="Deng P."/>
            <person name="Jia W."/>
            <person name="Huang R."/>
            <person name="Zhang M."/>
            <person name="Sun Y."/>
            <person name="Hu J."/>
            <person name="Fu X."/>
            <person name="Schnable P.S."/>
            <person name="Li F."/>
            <person name="Zhang H."/>
            <person name="Feng B."/>
            <person name="Zhu X."/>
            <person name="Liu R."/>
            <person name="Schnable J.C."/>
            <person name="Zhu J.-K."/>
            <person name="Zhang H."/>
        </authorList>
    </citation>
    <scope>NUCLEOTIDE SEQUENCE [LARGE SCALE GENOMIC DNA]</scope>
</reference>
<dbReference type="PANTHER" id="PTHR33018:SF19">
    <property type="entry name" value="OS12G0558775 PROTEIN"/>
    <property type="match status" value="1"/>
</dbReference>
<dbReference type="EMBL" id="PQIB02000002">
    <property type="protein sequence ID" value="RLN35017.1"/>
    <property type="molecule type" value="Genomic_DNA"/>
</dbReference>
<evidence type="ECO:0000313" key="3">
    <source>
        <dbReference type="Proteomes" id="UP000275267"/>
    </source>
</evidence>
<keyword evidence="3" id="KW-1185">Reference proteome</keyword>
<sequence>MANNKNVEDAEDEQQQSPVHSRRRRRPSGSNEEEAGASAPQPSTTTASMSSQAKRKCGQRSWNQIPKGTHVIEELGPKGEPISPVGISAKYRNTLGAIVRDTLHDIITTDNWKLVSQTRKEVSWAKKNSAEAKALSAQMVEKALENAKNPHHLGSGGYAPKIPKWRKEEEERRIAGLPDALEGLDECRRNWALARQPIQTPE</sequence>
<name>A0A3L6TC01_PANMI</name>
<comment type="caution">
    <text evidence="2">The sequence shown here is derived from an EMBL/GenBank/DDBJ whole genome shotgun (WGS) entry which is preliminary data.</text>
</comment>
<accession>A0A3L6TC01</accession>
<proteinExistence type="predicted"/>
<dbReference type="Proteomes" id="UP000275267">
    <property type="component" value="Unassembled WGS sequence"/>
</dbReference>